<accession>A0ABT7PT40</accession>
<evidence type="ECO:0000313" key="3">
    <source>
        <dbReference type="Proteomes" id="UP001239462"/>
    </source>
</evidence>
<feature type="domain" description="DUF1559" evidence="1">
    <location>
        <begin position="27"/>
        <end position="172"/>
    </location>
</feature>
<sequence length="239" mass="26019">MLLLLAIPIVVLLGSLVDSASKRAHEISCGNNLKQIGLAIENYHTSYNVYPSPNFGGHSWRIRSLGFLMASSMHSNYNYDQSWDSDLNYSLDSRPLPTKSDKLVIYGMPGTYACTTDGDGTHETAYSMVVGASAFGKPDDITDGLETTIAVAETRSRDIHWLEPVDFDATNMSFVVNDFGTLSISSDHPRGPAVLFGDGAVYRLSPRTDPQIVKAMVTIDGGEELDRDRLVLDGVLVAP</sequence>
<name>A0ABT7PT40_9BACT</name>
<dbReference type="PANTHER" id="PTHR30093:SF2">
    <property type="entry name" value="TYPE II SECRETION SYSTEM PROTEIN H"/>
    <property type="match status" value="1"/>
</dbReference>
<protein>
    <submittedName>
        <fullName evidence="2">DUF1559 domain-containing protein</fullName>
    </submittedName>
</protein>
<keyword evidence="3" id="KW-1185">Reference proteome</keyword>
<gene>
    <name evidence="2" type="ORF">QTN89_28585</name>
</gene>
<dbReference type="RefSeq" id="WP_289167575.1">
    <property type="nucleotide sequence ID" value="NZ_JASZZN010000056.1"/>
</dbReference>
<proteinExistence type="predicted"/>
<reference evidence="2 3" key="1">
    <citation type="submission" date="2023-06" db="EMBL/GenBank/DDBJ databases">
        <title>Roseiconus lacunae JC819 isolated from Gulf of Mannar region, Tamil Nadu.</title>
        <authorList>
            <person name="Pk S."/>
            <person name="Ch S."/>
            <person name="Ch V.R."/>
        </authorList>
    </citation>
    <scope>NUCLEOTIDE SEQUENCE [LARGE SCALE GENOMIC DNA]</scope>
    <source>
        <strain evidence="2 3">JC819</strain>
    </source>
</reference>
<dbReference type="SUPFAM" id="SSF54523">
    <property type="entry name" value="Pili subunits"/>
    <property type="match status" value="1"/>
</dbReference>
<organism evidence="2 3">
    <name type="scientific">Roseiconus lacunae</name>
    <dbReference type="NCBI Taxonomy" id="2605694"/>
    <lineage>
        <taxon>Bacteria</taxon>
        <taxon>Pseudomonadati</taxon>
        <taxon>Planctomycetota</taxon>
        <taxon>Planctomycetia</taxon>
        <taxon>Pirellulales</taxon>
        <taxon>Pirellulaceae</taxon>
        <taxon>Roseiconus</taxon>
    </lineage>
</organism>
<dbReference type="InterPro" id="IPR045584">
    <property type="entry name" value="Pilin-like"/>
</dbReference>
<dbReference type="PANTHER" id="PTHR30093">
    <property type="entry name" value="GENERAL SECRETION PATHWAY PROTEIN G"/>
    <property type="match status" value="1"/>
</dbReference>
<dbReference type="EMBL" id="JASZZN010000056">
    <property type="protein sequence ID" value="MDM4019444.1"/>
    <property type="molecule type" value="Genomic_DNA"/>
</dbReference>
<evidence type="ECO:0000313" key="2">
    <source>
        <dbReference type="EMBL" id="MDM4019444.1"/>
    </source>
</evidence>
<comment type="caution">
    <text evidence="2">The sequence shown here is derived from an EMBL/GenBank/DDBJ whole genome shotgun (WGS) entry which is preliminary data.</text>
</comment>
<dbReference type="Proteomes" id="UP001239462">
    <property type="component" value="Unassembled WGS sequence"/>
</dbReference>
<dbReference type="Pfam" id="PF07596">
    <property type="entry name" value="SBP_bac_10"/>
    <property type="match status" value="1"/>
</dbReference>
<dbReference type="InterPro" id="IPR011453">
    <property type="entry name" value="DUF1559"/>
</dbReference>
<evidence type="ECO:0000259" key="1">
    <source>
        <dbReference type="Pfam" id="PF07596"/>
    </source>
</evidence>